<gene>
    <name evidence="4" type="ORF">GCM10009754_06520</name>
</gene>
<feature type="domain" description="N-acetyltransferase" evidence="3">
    <location>
        <begin position="3"/>
        <end position="154"/>
    </location>
</feature>
<accession>A0ABP5BDI3</accession>
<dbReference type="InterPro" id="IPR000182">
    <property type="entry name" value="GNAT_dom"/>
</dbReference>
<protein>
    <submittedName>
        <fullName evidence="4">GNAT family N-acetyltransferase</fullName>
    </submittedName>
</protein>
<dbReference type="RefSeq" id="WP_344413176.1">
    <property type="nucleotide sequence ID" value="NZ_BAAANN010000002.1"/>
</dbReference>
<evidence type="ECO:0000259" key="3">
    <source>
        <dbReference type="PROSITE" id="PS51186"/>
    </source>
</evidence>
<reference evidence="5" key="1">
    <citation type="journal article" date="2019" name="Int. J. Syst. Evol. Microbiol.">
        <title>The Global Catalogue of Microorganisms (GCM) 10K type strain sequencing project: providing services to taxonomists for standard genome sequencing and annotation.</title>
        <authorList>
            <consortium name="The Broad Institute Genomics Platform"/>
            <consortium name="The Broad Institute Genome Sequencing Center for Infectious Disease"/>
            <person name="Wu L."/>
            <person name="Ma J."/>
        </authorList>
    </citation>
    <scope>NUCLEOTIDE SEQUENCE [LARGE SCALE GENOMIC DNA]</scope>
    <source>
        <strain evidence="5">JCM 14545</strain>
    </source>
</reference>
<evidence type="ECO:0000313" key="4">
    <source>
        <dbReference type="EMBL" id="GAA1941821.1"/>
    </source>
</evidence>
<name>A0ABP5BDI3_9PSEU</name>
<dbReference type="SUPFAM" id="SSF55729">
    <property type="entry name" value="Acyl-CoA N-acyltransferases (Nat)"/>
    <property type="match status" value="1"/>
</dbReference>
<dbReference type="Gene3D" id="3.40.630.30">
    <property type="match status" value="1"/>
</dbReference>
<comment type="caution">
    <text evidence="4">The sequence shown here is derived from an EMBL/GenBank/DDBJ whole genome shotgun (WGS) entry which is preliminary data.</text>
</comment>
<keyword evidence="1" id="KW-0808">Transferase</keyword>
<keyword evidence="2" id="KW-0012">Acyltransferase</keyword>
<dbReference type="EMBL" id="BAAANN010000002">
    <property type="protein sequence ID" value="GAA1941821.1"/>
    <property type="molecule type" value="Genomic_DNA"/>
</dbReference>
<dbReference type="PROSITE" id="PS51186">
    <property type="entry name" value="GNAT"/>
    <property type="match status" value="1"/>
</dbReference>
<dbReference type="Proteomes" id="UP001501116">
    <property type="component" value="Unassembled WGS sequence"/>
</dbReference>
<dbReference type="PANTHER" id="PTHR43877">
    <property type="entry name" value="AMINOALKYLPHOSPHONATE N-ACETYLTRANSFERASE-RELATED-RELATED"/>
    <property type="match status" value="1"/>
</dbReference>
<dbReference type="CDD" id="cd04301">
    <property type="entry name" value="NAT_SF"/>
    <property type="match status" value="1"/>
</dbReference>
<sequence>MSTEFRRASPADHPKISEAIQTWWRDSRTPEQARELSLMIPRVFLEHFSGTSTIVTDSDGLAGFLVGFLSQDHTDAAYIHFVGVRPDLRGHGLARKLYEDFFATVRAADRTVVRAVTSPRNTNSIAFHRHLGFAVLDPGEGDIEQLARMARTLG</sequence>
<dbReference type="InterPro" id="IPR017255">
    <property type="entry name" value="AcTrfase_GNAT_prd"/>
</dbReference>
<dbReference type="PIRSF" id="PIRSF037663">
    <property type="entry name" value="Acetyltransf_GNAT_prd"/>
    <property type="match status" value="1"/>
</dbReference>
<dbReference type="InterPro" id="IPR016181">
    <property type="entry name" value="Acyl_CoA_acyltransferase"/>
</dbReference>
<proteinExistence type="predicted"/>
<keyword evidence="5" id="KW-1185">Reference proteome</keyword>
<evidence type="ECO:0000256" key="2">
    <source>
        <dbReference type="ARBA" id="ARBA00023315"/>
    </source>
</evidence>
<organism evidence="4 5">
    <name type="scientific">Amycolatopsis minnesotensis</name>
    <dbReference type="NCBI Taxonomy" id="337894"/>
    <lineage>
        <taxon>Bacteria</taxon>
        <taxon>Bacillati</taxon>
        <taxon>Actinomycetota</taxon>
        <taxon>Actinomycetes</taxon>
        <taxon>Pseudonocardiales</taxon>
        <taxon>Pseudonocardiaceae</taxon>
        <taxon>Amycolatopsis</taxon>
    </lineage>
</organism>
<dbReference type="Pfam" id="PF00583">
    <property type="entry name" value="Acetyltransf_1"/>
    <property type="match status" value="1"/>
</dbReference>
<evidence type="ECO:0000256" key="1">
    <source>
        <dbReference type="ARBA" id="ARBA00022679"/>
    </source>
</evidence>
<dbReference type="InterPro" id="IPR050832">
    <property type="entry name" value="Bact_Acetyltransf"/>
</dbReference>
<evidence type="ECO:0000313" key="5">
    <source>
        <dbReference type="Proteomes" id="UP001501116"/>
    </source>
</evidence>